<evidence type="ECO:0000256" key="3">
    <source>
        <dbReference type="ARBA" id="ARBA00022970"/>
    </source>
</evidence>
<dbReference type="OrthoDB" id="7210494at2"/>
<proteinExistence type="inferred from homology"/>
<dbReference type="PROSITE" id="PS51257">
    <property type="entry name" value="PROKAR_LIPOPROTEIN"/>
    <property type="match status" value="1"/>
</dbReference>
<dbReference type="RefSeq" id="WP_135818122.1">
    <property type="nucleotide sequence ID" value="NZ_SRPG01000140.1"/>
</dbReference>
<evidence type="ECO:0000256" key="2">
    <source>
        <dbReference type="ARBA" id="ARBA00022729"/>
    </source>
</evidence>
<evidence type="ECO:0000256" key="1">
    <source>
        <dbReference type="ARBA" id="ARBA00010062"/>
    </source>
</evidence>
<dbReference type="InterPro" id="IPR051010">
    <property type="entry name" value="BCAA_transport"/>
</dbReference>
<comment type="caution">
    <text evidence="5">The sequence shown here is derived from an EMBL/GenBank/DDBJ whole genome shotgun (WGS) entry which is preliminary data.</text>
</comment>
<evidence type="ECO:0000313" key="6">
    <source>
        <dbReference type="Proteomes" id="UP000297972"/>
    </source>
</evidence>
<sequence length="402" mass="42174">MLTSPKTPTVLGRYRAILKTGAIISALFLAACDTTAATDRASGPEIGQLINPAEPLRVALLVPGGNGSPDLEWLARSLKNAARMAAGDAEDVSVDLRIYDTAASAETAVAQANAAVDAGAQIILGPLFAESANAIGNAMMPRNINVLTFSNNTQISGGNVFILGNSFDNIADRLVGYGTRQGKRNILIVAEDDVAGQLGGRAIENAIKRNGAHLAGRVNHPVSIRGINAVAPRIAQAAGSDQVDAVFMTANTHAVLPYLTETLAAAGVRSPVTQMMGLTRWDQPNDRLSLPQLAEGWFAIPDQSLQRQFEARYVQAHGEAPHQLASLAYDGVAAIASLARDGRRNALTTSGLTQRAGFSGIGGVFRLQRDGTIQRSLAVATIRNGQLVILDAAPRNTRGFGS</sequence>
<keyword evidence="3" id="KW-0813">Transport</keyword>
<organism evidence="5 6">
    <name type="scientific">Paracoccus liaowanqingii</name>
    <dbReference type="NCBI Taxonomy" id="2560053"/>
    <lineage>
        <taxon>Bacteria</taxon>
        <taxon>Pseudomonadati</taxon>
        <taxon>Pseudomonadota</taxon>
        <taxon>Alphaproteobacteria</taxon>
        <taxon>Rhodobacterales</taxon>
        <taxon>Paracoccaceae</taxon>
        <taxon>Paracoccus</taxon>
    </lineage>
</organism>
<reference evidence="5 6" key="1">
    <citation type="submission" date="2019-03" db="EMBL/GenBank/DDBJ databases">
        <authorList>
            <person name="Li J."/>
        </authorList>
    </citation>
    <scope>NUCLEOTIDE SEQUENCE [LARGE SCALE GENOMIC DNA]</scope>
    <source>
        <strain evidence="5 6">3058</strain>
    </source>
</reference>
<keyword evidence="6" id="KW-1185">Reference proteome</keyword>
<dbReference type="SUPFAM" id="SSF53822">
    <property type="entry name" value="Periplasmic binding protein-like I"/>
    <property type="match status" value="1"/>
</dbReference>
<dbReference type="InterPro" id="IPR028081">
    <property type="entry name" value="Leu-bd"/>
</dbReference>
<dbReference type="Proteomes" id="UP000297972">
    <property type="component" value="Unassembled WGS sequence"/>
</dbReference>
<evidence type="ECO:0000313" key="5">
    <source>
        <dbReference type="EMBL" id="TGN56703.1"/>
    </source>
</evidence>
<accession>A0A4Z1BTT8</accession>
<evidence type="ECO:0000259" key="4">
    <source>
        <dbReference type="Pfam" id="PF13458"/>
    </source>
</evidence>
<dbReference type="EMBL" id="SRPG01000140">
    <property type="protein sequence ID" value="TGN56703.1"/>
    <property type="molecule type" value="Genomic_DNA"/>
</dbReference>
<feature type="domain" description="Leucine-binding protein" evidence="4">
    <location>
        <begin position="75"/>
        <end position="385"/>
    </location>
</feature>
<gene>
    <name evidence="5" type="ORF">E4L95_13945</name>
</gene>
<comment type="similarity">
    <text evidence="1">Belongs to the leucine-binding protein family.</text>
</comment>
<dbReference type="Gene3D" id="3.40.50.2300">
    <property type="match status" value="2"/>
</dbReference>
<dbReference type="PANTHER" id="PTHR30483">
    <property type="entry name" value="LEUCINE-SPECIFIC-BINDING PROTEIN"/>
    <property type="match status" value="1"/>
</dbReference>
<name>A0A4Z1BTT8_9RHOB</name>
<dbReference type="PANTHER" id="PTHR30483:SF6">
    <property type="entry name" value="PERIPLASMIC BINDING PROTEIN OF ABC TRANSPORTER FOR NATURAL AMINO ACIDS"/>
    <property type="match status" value="1"/>
</dbReference>
<keyword evidence="3" id="KW-0029">Amino-acid transport</keyword>
<dbReference type="AlphaFoldDB" id="A0A4Z1BTT8"/>
<dbReference type="GO" id="GO:0006865">
    <property type="term" value="P:amino acid transport"/>
    <property type="evidence" value="ECO:0007669"/>
    <property type="project" value="UniProtKB-KW"/>
</dbReference>
<keyword evidence="2" id="KW-0732">Signal</keyword>
<dbReference type="InterPro" id="IPR028082">
    <property type="entry name" value="Peripla_BP_I"/>
</dbReference>
<dbReference type="Pfam" id="PF13458">
    <property type="entry name" value="Peripla_BP_6"/>
    <property type="match status" value="1"/>
</dbReference>
<dbReference type="CDD" id="cd06339">
    <property type="entry name" value="PBP1_YraM_LppC_lipoprotein-like"/>
    <property type="match status" value="1"/>
</dbReference>
<protein>
    <submittedName>
        <fullName evidence="5">Penicillin-binding protein activator</fullName>
    </submittedName>
</protein>